<keyword evidence="3" id="KW-0804">Transcription</keyword>
<evidence type="ECO:0000313" key="5">
    <source>
        <dbReference type="EMBL" id="OLF12754.1"/>
    </source>
</evidence>
<dbReference type="PRINTS" id="PR00598">
    <property type="entry name" value="HTHMARR"/>
</dbReference>
<dbReference type="SUPFAM" id="SSF46785">
    <property type="entry name" value="Winged helix' DNA-binding domain"/>
    <property type="match status" value="1"/>
</dbReference>
<keyword evidence="6" id="KW-1185">Reference proteome</keyword>
<dbReference type="AlphaFoldDB" id="A0A7Z0WT71"/>
<sequence>MPGVHPGEDVFLARISLVSRRLKSEAQRRLGQHGVHSGQQFILGCLWERDGITPGEIATKINVEAPTVTRAVQRMTTSGLLSVDADEQDGRRVRVWLTPKGERLREVVPAITRGLEDDALSLLSPAERETLYDMLERIGKALDHGGDGDVVPEDEPV</sequence>
<dbReference type="InterPro" id="IPR000835">
    <property type="entry name" value="HTH_MarR-typ"/>
</dbReference>
<evidence type="ECO:0000256" key="2">
    <source>
        <dbReference type="ARBA" id="ARBA00023125"/>
    </source>
</evidence>
<dbReference type="EMBL" id="MSIF01000002">
    <property type="protein sequence ID" value="OLF12754.1"/>
    <property type="molecule type" value="Genomic_DNA"/>
</dbReference>
<evidence type="ECO:0000256" key="1">
    <source>
        <dbReference type="ARBA" id="ARBA00023015"/>
    </source>
</evidence>
<dbReference type="GO" id="GO:0003700">
    <property type="term" value="F:DNA-binding transcription factor activity"/>
    <property type="evidence" value="ECO:0007669"/>
    <property type="project" value="InterPro"/>
</dbReference>
<evidence type="ECO:0000256" key="3">
    <source>
        <dbReference type="ARBA" id="ARBA00023163"/>
    </source>
</evidence>
<accession>A0A7Z0WT71</accession>
<name>A0A7Z0WT71_9PSEU</name>
<dbReference type="OrthoDB" id="3177763at2"/>
<comment type="caution">
    <text evidence="5">The sequence shown here is derived from an EMBL/GenBank/DDBJ whole genome shotgun (WGS) entry which is preliminary data.</text>
</comment>
<evidence type="ECO:0000313" key="6">
    <source>
        <dbReference type="Proteomes" id="UP000185696"/>
    </source>
</evidence>
<protein>
    <submittedName>
        <fullName evidence="5">MarR family transcriptional regulator</fullName>
    </submittedName>
</protein>
<feature type="domain" description="HTH marR-type" evidence="4">
    <location>
        <begin position="8"/>
        <end position="140"/>
    </location>
</feature>
<dbReference type="SMART" id="SM00347">
    <property type="entry name" value="HTH_MARR"/>
    <property type="match status" value="1"/>
</dbReference>
<dbReference type="PROSITE" id="PS50995">
    <property type="entry name" value="HTH_MARR_2"/>
    <property type="match status" value="1"/>
</dbReference>
<dbReference type="Proteomes" id="UP000185696">
    <property type="component" value="Unassembled WGS sequence"/>
</dbReference>
<keyword evidence="1" id="KW-0805">Transcription regulation</keyword>
<dbReference type="GO" id="GO:0003677">
    <property type="term" value="F:DNA binding"/>
    <property type="evidence" value="ECO:0007669"/>
    <property type="project" value="UniProtKB-KW"/>
</dbReference>
<organism evidence="5 6">
    <name type="scientific">Actinophytocola xinjiangensis</name>
    <dbReference type="NCBI Taxonomy" id="485602"/>
    <lineage>
        <taxon>Bacteria</taxon>
        <taxon>Bacillati</taxon>
        <taxon>Actinomycetota</taxon>
        <taxon>Actinomycetes</taxon>
        <taxon>Pseudonocardiales</taxon>
        <taxon>Pseudonocardiaceae</taxon>
    </lineage>
</organism>
<gene>
    <name evidence="5" type="ORF">BLA60_05610</name>
</gene>
<reference evidence="5 6" key="1">
    <citation type="submission" date="2016-12" db="EMBL/GenBank/DDBJ databases">
        <title>The draft genome sequence of Actinophytocola xinjiangensis.</title>
        <authorList>
            <person name="Wang W."/>
            <person name="Yuan L."/>
        </authorList>
    </citation>
    <scope>NUCLEOTIDE SEQUENCE [LARGE SCALE GENOMIC DNA]</scope>
    <source>
        <strain evidence="5 6">CGMCC 4.4663</strain>
    </source>
</reference>
<dbReference type="PANTHER" id="PTHR42756:SF1">
    <property type="entry name" value="TRANSCRIPTIONAL REPRESSOR OF EMRAB OPERON"/>
    <property type="match status" value="1"/>
</dbReference>
<dbReference type="Gene3D" id="1.10.10.10">
    <property type="entry name" value="Winged helix-like DNA-binding domain superfamily/Winged helix DNA-binding domain"/>
    <property type="match status" value="1"/>
</dbReference>
<dbReference type="InterPro" id="IPR036388">
    <property type="entry name" value="WH-like_DNA-bd_sf"/>
</dbReference>
<dbReference type="Pfam" id="PF01047">
    <property type="entry name" value="MarR"/>
    <property type="match status" value="1"/>
</dbReference>
<proteinExistence type="predicted"/>
<evidence type="ECO:0000259" key="4">
    <source>
        <dbReference type="PROSITE" id="PS50995"/>
    </source>
</evidence>
<dbReference type="PANTHER" id="PTHR42756">
    <property type="entry name" value="TRANSCRIPTIONAL REGULATOR, MARR"/>
    <property type="match status" value="1"/>
</dbReference>
<keyword evidence="2" id="KW-0238">DNA-binding</keyword>
<dbReference type="InterPro" id="IPR036390">
    <property type="entry name" value="WH_DNA-bd_sf"/>
</dbReference>